<dbReference type="GO" id="GO:0003677">
    <property type="term" value="F:DNA binding"/>
    <property type="evidence" value="ECO:0007669"/>
    <property type="project" value="UniProtKB-KW"/>
</dbReference>
<accession>A0A061JER2</accession>
<dbReference type="Proteomes" id="UP000031737">
    <property type="component" value="Unassembled WGS sequence"/>
</dbReference>
<keyword evidence="11" id="KW-1185">Reference proteome</keyword>
<evidence type="ECO:0000313" key="11">
    <source>
        <dbReference type="Proteomes" id="UP000031737"/>
    </source>
</evidence>
<evidence type="ECO:0000256" key="1">
    <source>
        <dbReference type="ARBA" id="ARBA00004123"/>
    </source>
</evidence>
<proteinExistence type="inferred from homology"/>
<evidence type="ECO:0000256" key="2">
    <source>
        <dbReference type="ARBA" id="ARBA00005560"/>
    </source>
</evidence>
<keyword evidence="6" id="KW-0539">Nucleus</keyword>
<dbReference type="EMBL" id="AUPL01000161">
    <property type="protein sequence ID" value="ESL12077.1"/>
    <property type="molecule type" value="Genomic_DNA"/>
</dbReference>
<evidence type="ECO:0000256" key="8">
    <source>
        <dbReference type="ARBA" id="ARBA00033173"/>
    </source>
</evidence>
<dbReference type="Pfam" id="PF00352">
    <property type="entry name" value="TBP"/>
    <property type="match status" value="2"/>
</dbReference>
<dbReference type="GO" id="GO:0005634">
    <property type="term" value="C:nucleus"/>
    <property type="evidence" value="ECO:0007669"/>
    <property type="project" value="UniProtKB-SubCell"/>
</dbReference>
<feature type="compositionally biased region" description="Acidic residues" evidence="9">
    <location>
        <begin position="1"/>
        <end position="25"/>
    </location>
</feature>
<dbReference type="InterPro" id="IPR012295">
    <property type="entry name" value="TBP_dom_sf"/>
</dbReference>
<evidence type="ECO:0000256" key="5">
    <source>
        <dbReference type="ARBA" id="ARBA00023163"/>
    </source>
</evidence>
<protein>
    <recommendedName>
        <fullName evidence="7">TATA box-binding protein-like 1</fullName>
    </recommendedName>
    <alternativeName>
        <fullName evidence="8">TBP-like factor</fullName>
    </alternativeName>
</protein>
<dbReference type="PRINTS" id="PR00686">
    <property type="entry name" value="TIFACTORIID"/>
</dbReference>
<dbReference type="FunFam" id="3.30.310.10:FF:000022">
    <property type="entry name" value="Transcription initiation factor-like protein (TFIID-like protein)"/>
    <property type="match status" value="1"/>
</dbReference>
<dbReference type="InterPro" id="IPR000814">
    <property type="entry name" value="TBP"/>
</dbReference>
<reference evidence="10 11" key="1">
    <citation type="submission" date="2013-07" db="EMBL/GenBank/DDBJ databases">
        <authorList>
            <person name="Stoco P.H."/>
            <person name="Wagner G."/>
            <person name="Gerber A."/>
            <person name="Zaha A."/>
            <person name="Thompson C."/>
            <person name="Bartholomeu D.C."/>
            <person name="Luckemeyer D.D."/>
            <person name="Bahia D."/>
            <person name="Loreto E."/>
            <person name="Prestes E.B."/>
            <person name="Lima F.M."/>
            <person name="Rodrigues-Luiz G."/>
            <person name="Vallejo G.A."/>
            <person name="Filho J.F."/>
            <person name="Monteiro K.M."/>
            <person name="Tyler K.M."/>
            <person name="de Almeida L.G."/>
            <person name="Ortiz M.F."/>
            <person name="Siervo M.A."/>
            <person name="de Moraes M.H."/>
            <person name="Cunha O.L."/>
            <person name="Mendonca-Neto R."/>
            <person name="Silva R."/>
            <person name="Teixeira S.M."/>
            <person name="Murta S.M."/>
            <person name="Sincero T.C."/>
            <person name="Mendes T.A."/>
            <person name="Urmenyi T.P."/>
            <person name="Silva V.G."/>
            <person name="da Rocha W.D."/>
            <person name="Andersson B."/>
            <person name="Romanha A.J."/>
            <person name="Steindel M."/>
            <person name="de Vasconcelos A.T."/>
            <person name="Grisard E.C."/>
        </authorList>
    </citation>
    <scope>NUCLEOTIDE SEQUENCE [LARGE SCALE GENOMIC DNA]</scope>
    <source>
        <strain evidence="10 11">SC58</strain>
    </source>
</reference>
<dbReference type="Gene3D" id="3.30.310.10">
    <property type="entry name" value="TATA-Binding Protein"/>
    <property type="match status" value="2"/>
</dbReference>
<dbReference type="AlphaFoldDB" id="A0A061JER2"/>
<evidence type="ECO:0000256" key="6">
    <source>
        <dbReference type="ARBA" id="ARBA00023242"/>
    </source>
</evidence>
<dbReference type="GO" id="GO:0006352">
    <property type="term" value="P:DNA-templated transcription initiation"/>
    <property type="evidence" value="ECO:0007669"/>
    <property type="project" value="InterPro"/>
</dbReference>
<evidence type="ECO:0000256" key="4">
    <source>
        <dbReference type="ARBA" id="ARBA00023125"/>
    </source>
</evidence>
<evidence type="ECO:0000313" key="10">
    <source>
        <dbReference type="EMBL" id="ESL12077.1"/>
    </source>
</evidence>
<dbReference type="CDD" id="cd04517">
    <property type="entry name" value="TLF"/>
    <property type="match status" value="1"/>
</dbReference>
<keyword evidence="3" id="KW-0805">Transcription regulation</keyword>
<dbReference type="SUPFAM" id="SSF55945">
    <property type="entry name" value="TATA-box binding protein-like"/>
    <property type="match status" value="2"/>
</dbReference>
<dbReference type="InterPro" id="IPR015445">
    <property type="entry name" value="TBP-like"/>
</dbReference>
<dbReference type="OrthoDB" id="2127950at2759"/>
<gene>
    <name evidence="10" type="ORF">TRSC58_00161</name>
</gene>
<keyword evidence="5" id="KW-0804">Transcription</keyword>
<comment type="subcellular location">
    <subcellularLocation>
        <location evidence="1">Nucleus</location>
    </subcellularLocation>
</comment>
<sequence>MDDEFDNFDGDFDLDENEFFEETGDDPSAAAEFDYPLFSSADDVPRAGGGTNTNTSEAVRAAPPPSIQELFPNAAPDTVPVIVGIIAQAKLGVGVDLRALSCATRNVEFLPRRRNPSATMRLHEPTAVILVRTSGLMSVIGAASVSEARQATELAARIIRKALSLDIPTVQFRVRSVMARFNVGHPIRLEELAQHEGIFCSYEPDRFCGCVVRLSGKSHDNQWQVCCSVFVTGKVNMVGIRSQEEMMDAFYTLLPILARYSKKWDAEAPVASLES</sequence>
<name>A0A061JER2_TRYRA</name>
<organism evidence="10 11">
    <name type="scientific">Trypanosoma rangeli SC58</name>
    <dbReference type="NCBI Taxonomy" id="429131"/>
    <lineage>
        <taxon>Eukaryota</taxon>
        <taxon>Discoba</taxon>
        <taxon>Euglenozoa</taxon>
        <taxon>Kinetoplastea</taxon>
        <taxon>Metakinetoplastina</taxon>
        <taxon>Trypanosomatida</taxon>
        <taxon>Trypanosomatidae</taxon>
        <taxon>Trypanosoma</taxon>
        <taxon>Herpetosoma</taxon>
    </lineage>
</organism>
<comment type="similarity">
    <text evidence="2">Belongs to the TBP family.</text>
</comment>
<comment type="caution">
    <text evidence="10">The sequence shown here is derived from an EMBL/GenBank/DDBJ whole genome shotgun (WGS) entry which is preliminary data.</text>
</comment>
<feature type="region of interest" description="Disordered" evidence="9">
    <location>
        <begin position="1"/>
        <end position="62"/>
    </location>
</feature>
<evidence type="ECO:0000256" key="9">
    <source>
        <dbReference type="SAM" id="MobiDB-lite"/>
    </source>
</evidence>
<keyword evidence="4" id="KW-0238">DNA-binding</keyword>
<dbReference type="PANTHER" id="PTHR10126">
    <property type="entry name" value="TATA-BOX BINDING PROTEIN"/>
    <property type="match status" value="1"/>
</dbReference>
<evidence type="ECO:0000256" key="3">
    <source>
        <dbReference type="ARBA" id="ARBA00023015"/>
    </source>
</evidence>
<evidence type="ECO:0000256" key="7">
    <source>
        <dbReference type="ARBA" id="ARBA00023474"/>
    </source>
</evidence>
<dbReference type="VEuPathDB" id="TriTrypDB:TRSC58_00161"/>